<gene>
    <name evidence="1" type="ORF">DF182_03450</name>
</gene>
<evidence type="ECO:0000313" key="2">
    <source>
        <dbReference type="Proteomes" id="UP000253410"/>
    </source>
</evidence>
<dbReference type="OrthoDB" id="9908640at2"/>
<comment type="caution">
    <text evidence="1">The sequence shown here is derived from an EMBL/GenBank/DDBJ whole genome shotgun (WGS) entry which is preliminary data.</text>
</comment>
<name>A0A365XZK2_9BACT</name>
<dbReference type="AlphaFoldDB" id="A0A365XZK2"/>
<dbReference type="RefSeq" id="WP_113614278.1">
    <property type="nucleotide sequence ID" value="NZ_QFFJ01000001.1"/>
</dbReference>
<protein>
    <submittedName>
        <fullName evidence="1">Uncharacterized protein</fullName>
    </submittedName>
</protein>
<reference evidence="1 2" key="1">
    <citation type="submission" date="2018-05" db="EMBL/GenBank/DDBJ databases">
        <title>Chitinophaga sp. K3CV102501T nov., isolated from isolated from a monsoon evergreen broad-leaved forest soil.</title>
        <authorList>
            <person name="Lv Y."/>
        </authorList>
    </citation>
    <scope>NUCLEOTIDE SEQUENCE [LARGE SCALE GENOMIC DNA]</scope>
    <source>
        <strain evidence="1 2">GDMCC 1.1325</strain>
    </source>
</reference>
<proteinExistence type="predicted"/>
<accession>A0A365XZK2</accession>
<dbReference type="Proteomes" id="UP000253410">
    <property type="component" value="Unassembled WGS sequence"/>
</dbReference>
<keyword evidence="2" id="KW-1185">Reference proteome</keyword>
<evidence type="ECO:0000313" key="1">
    <source>
        <dbReference type="EMBL" id="RBL91680.1"/>
    </source>
</evidence>
<organism evidence="1 2">
    <name type="scientific">Chitinophaga flava</name>
    <dbReference type="NCBI Taxonomy" id="2259036"/>
    <lineage>
        <taxon>Bacteria</taxon>
        <taxon>Pseudomonadati</taxon>
        <taxon>Bacteroidota</taxon>
        <taxon>Chitinophagia</taxon>
        <taxon>Chitinophagales</taxon>
        <taxon>Chitinophagaceae</taxon>
        <taxon>Chitinophaga</taxon>
    </lineage>
</organism>
<dbReference type="EMBL" id="QFFJ01000001">
    <property type="protein sequence ID" value="RBL91680.1"/>
    <property type="molecule type" value="Genomic_DNA"/>
</dbReference>
<sequence>MERGDFIAEFKQQTPKLIAFFSKKLKAASYKGNREDAAEQLLQFTSEAAYRNSLKESLNDYTTSKLIWLKAGNVWSDFMKKISKQTTHADLDLDSILLDPSPDPLQKLTIQEDLERVKKEIGEEGWEILTRRAEKTPYKQLAEEYQTSEGAMKARVYRLRLVAQAILEKRK</sequence>